<dbReference type="GO" id="GO:0016020">
    <property type="term" value="C:membrane"/>
    <property type="evidence" value="ECO:0007669"/>
    <property type="project" value="UniProtKB-SubCell"/>
</dbReference>
<reference evidence="7 8" key="1">
    <citation type="submission" date="2014-04" db="EMBL/GenBank/DDBJ databases">
        <authorList>
            <consortium name="DOE Joint Genome Institute"/>
            <person name="Kuo A."/>
            <person name="Martino E."/>
            <person name="Perotto S."/>
            <person name="Kohler A."/>
            <person name="Nagy L.G."/>
            <person name="Floudas D."/>
            <person name="Copeland A."/>
            <person name="Barry K.W."/>
            <person name="Cichocki N."/>
            <person name="Veneault-Fourrey C."/>
            <person name="LaButti K."/>
            <person name="Lindquist E.A."/>
            <person name="Lipzen A."/>
            <person name="Lundell T."/>
            <person name="Morin E."/>
            <person name="Murat C."/>
            <person name="Sun H."/>
            <person name="Tunlid A."/>
            <person name="Henrissat B."/>
            <person name="Grigoriev I.V."/>
            <person name="Hibbett D.S."/>
            <person name="Martin F."/>
            <person name="Nordberg H.P."/>
            <person name="Cantor M.N."/>
            <person name="Hua S.X."/>
        </authorList>
    </citation>
    <scope>NUCLEOTIDE SEQUENCE [LARGE SCALE GENOMIC DNA]</scope>
    <source>
        <strain evidence="7 8">Zn</strain>
    </source>
</reference>
<dbReference type="AlphaFoldDB" id="A0A0C3C458"/>
<evidence type="ECO:0000256" key="2">
    <source>
        <dbReference type="ARBA" id="ARBA00022676"/>
    </source>
</evidence>
<dbReference type="STRING" id="913774.A0A0C3C458"/>
<proteinExistence type="predicted"/>
<evidence type="ECO:0000256" key="5">
    <source>
        <dbReference type="ARBA" id="ARBA00022989"/>
    </source>
</evidence>
<dbReference type="PANTHER" id="PTHR43867">
    <property type="entry name" value="CELLULOSE SYNTHASE CATALYTIC SUBUNIT A [UDP-FORMING]"/>
    <property type="match status" value="1"/>
</dbReference>
<reference evidence="8" key="2">
    <citation type="submission" date="2015-01" db="EMBL/GenBank/DDBJ databases">
        <title>Evolutionary Origins and Diversification of the Mycorrhizal Mutualists.</title>
        <authorList>
            <consortium name="DOE Joint Genome Institute"/>
            <consortium name="Mycorrhizal Genomics Consortium"/>
            <person name="Kohler A."/>
            <person name="Kuo A."/>
            <person name="Nagy L.G."/>
            <person name="Floudas D."/>
            <person name="Copeland A."/>
            <person name="Barry K.W."/>
            <person name="Cichocki N."/>
            <person name="Veneault-Fourrey C."/>
            <person name="LaButti K."/>
            <person name="Lindquist E.A."/>
            <person name="Lipzen A."/>
            <person name="Lundell T."/>
            <person name="Morin E."/>
            <person name="Murat C."/>
            <person name="Riley R."/>
            <person name="Ohm R."/>
            <person name="Sun H."/>
            <person name="Tunlid A."/>
            <person name="Henrissat B."/>
            <person name="Grigoriev I.V."/>
            <person name="Hibbett D.S."/>
            <person name="Martin F."/>
        </authorList>
    </citation>
    <scope>NUCLEOTIDE SEQUENCE [LARGE SCALE GENOMIC DNA]</scope>
    <source>
        <strain evidence="8">Zn</strain>
    </source>
</reference>
<dbReference type="PANTHER" id="PTHR43867:SF2">
    <property type="entry name" value="CELLULOSE SYNTHASE CATALYTIC SUBUNIT A [UDP-FORMING]"/>
    <property type="match status" value="1"/>
</dbReference>
<dbReference type="EMBL" id="KN832893">
    <property type="protein sequence ID" value="KIM93658.1"/>
    <property type="molecule type" value="Genomic_DNA"/>
</dbReference>
<name>A0A0C3C458_OIDMZ</name>
<evidence type="ECO:0000313" key="8">
    <source>
        <dbReference type="Proteomes" id="UP000054321"/>
    </source>
</evidence>
<dbReference type="InterPro" id="IPR029044">
    <property type="entry name" value="Nucleotide-diphossugar_trans"/>
</dbReference>
<keyword evidence="4" id="KW-0812">Transmembrane</keyword>
<evidence type="ECO:0000256" key="1">
    <source>
        <dbReference type="ARBA" id="ARBA00004141"/>
    </source>
</evidence>
<dbReference type="HOGENOM" id="CLU_1525630_0_0_1"/>
<evidence type="ECO:0000256" key="3">
    <source>
        <dbReference type="ARBA" id="ARBA00022679"/>
    </source>
</evidence>
<dbReference type="Gene3D" id="3.90.550.10">
    <property type="entry name" value="Spore Coat Polysaccharide Biosynthesis Protein SpsA, Chain A"/>
    <property type="match status" value="1"/>
</dbReference>
<dbReference type="Proteomes" id="UP000054321">
    <property type="component" value="Unassembled WGS sequence"/>
</dbReference>
<keyword evidence="5" id="KW-1133">Transmembrane helix</keyword>
<dbReference type="InParanoid" id="A0A0C3C458"/>
<keyword evidence="2" id="KW-0328">Glycosyltransferase</keyword>
<gene>
    <name evidence="7" type="ORF">OIDMADRAFT_61300</name>
</gene>
<protein>
    <recommendedName>
        <fullName evidence="9">Glycosyltransferase family 2 protein</fullName>
    </recommendedName>
</protein>
<dbReference type="SUPFAM" id="SSF53448">
    <property type="entry name" value="Nucleotide-diphospho-sugar transferases"/>
    <property type="match status" value="1"/>
</dbReference>
<evidence type="ECO:0000313" key="7">
    <source>
        <dbReference type="EMBL" id="KIM93658.1"/>
    </source>
</evidence>
<evidence type="ECO:0000256" key="6">
    <source>
        <dbReference type="ARBA" id="ARBA00023136"/>
    </source>
</evidence>
<dbReference type="InterPro" id="IPR050321">
    <property type="entry name" value="Glycosyltr_2/OpgH_subfam"/>
</dbReference>
<dbReference type="GO" id="GO:0016757">
    <property type="term" value="F:glycosyltransferase activity"/>
    <property type="evidence" value="ECO:0007669"/>
    <property type="project" value="UniProtKB-KW"/>
</dbReference>
<sequence length="176" mass="19966">MWRTYIILDAITNVPNYFKKLLDALAISKGAWRPRLLLQGQDVPSVDVAIVGCREELWVILDTVKAALNTDYPDNRLRIIVSDDGVQQCVEIVVQQLQDRYLNRHLFYTARAKSPENSHEAGNLNHVLVFTATILGGHATFTAGPDADMMPEIRWLRVQLLHLISDTRMEFTCPPP</sequence>
<evidence type="ECO:0008006" key="9">
    <source>
        <dbReference type="Google" id="ProtNLM"/>
    </source>
</evidence>
<evidence type="ECO:0000256" key="4">
    <source>
        <dbReference type="ARBA" id="ARBA00022692"/>
    </source>
</evidence>
<organism evidence="7 8">
    <name type="scientific">Oidiodendron maius (strain Zn)</name>
    <dbReference type="NCBI Taxonomy" id="913774"/>
    <lineage>
        <taxon>Eukaryota</taxon>
        <taxon>Fungi</taxon>
        <taxon>Dikarya</taxon>
        <taxon>Ascomycota</taxon>
        <taxon>Pezizomycotina</taxon>
        <taxon>Leotiomycetes</taxon>
        <taxon>Leotiomycetes incertae sedis</taxon>
        <taxon>Myxotrichaceae</taxon>
        <taxon>Oidiodendron</taxon>
    </lineage>
</organism>
<accession>A0A0C3C458</accession>
<keyword evidence="3" id="KW-0808">Transferase</keyword>
<keyword evidence="6" id="KW-0472">Membrane</keyword>
<dbReference type="OrthoDB" id="72851at2759"/>
<comment type="subcellular location">
    <subcellularLocation>
        <location evidence="1">Membrane</location>
        <topology evidence="1">Multi-pass membrane protein</topology>
    </subcellularLocation>
</comment>
<keyword evidence="8" id="KW-1185">Reference proteome</keyword>